<organism evidence="1">
    <name type="scientific">viral metagenome</name>
    <dbReference type="NCBI Taxonomy" id="1070528"/>
    <lineage>
        <taxon>unclassified sequences</taxon>
        <taxon>metagenomes</taxon>
        <taxon>organismal metagenomes</taxon>
    </lineage>
</organism>
<dbReference type="EMBL" id="MT144661">
    <property type="protein sequence ID" value="QJH96763.1"/>
    <property type="molecule type" value="Genomic_DNA"/>
</dbReference>
<dbReference type="AlphaFoldDB" id="A0A6H1ZN41"/>
<dbReference type="EMBL" id="MT144105">
    <property type="protein sequence ID" value="QJA48841.1"/>
    <property type="molecule type" value="Genomic_DNA"/>
</dbReference>
<reference evidence="1" key="1">
    <citation type="submission" date="2020-03" db="EMBL/GenBank/DDBJ databases">
        <title>The deep terrestrial virosphere.</title>
        <authorList>
            <person name="Holmfeldt K."/>
            <person name="Nilsson E."/>
            <person name="Simone D."/>
            <person name="Lopez-Fernandez M."/>
            <person name="Wu X."/>
            <person name="de Brujin I."/>
            <person name="Lundin D."/>
            <person name="Andersson A."/>
            <person name="Bertilsson S."/>
            <person name="Dopson M."/>
        </authorList>
    </citation>
    <scope>NUCLEOTIDE SEQUENCE</scope>
    <source>
        <strain evidence="1">TM448A01166</strain>
        <strain evidence="2">TM448B00801</strain>
    </source>
</reference>
<evidence type="ECO:0000313" key="1">
    <source>
        <dbReference type="EMBL" id="QJA48841.1"/>
    </source>
</evidence>
<evidence type="ECO:0000313" key="2">
    <source>
        <dbReference type="EMBL" id="QJH96763.1"/>
    </source>
</evidence>
<accession>A0A6H1ZN41</accession>
<protein>
    <recommendedName>
        <fullName evidence="3">Single-stranded DNA-binding protein</fullName>
    </recommendedName>
</protein>
<proteinExistence type="predicted"/>
<sequence>MISGRLKEQPRPWERGRRFQTDATLTVEGKSFDVFAEGDPAKRLAECLPGWLLRLTCALQSHRWTTTDGKEHQKLTALVETVEVRRRPLGKKKWCEVPSC</sequence>
<evidence type="ECO:0008006" key="3">
    <source>
        <dbReference type="Google" id="ProtNLM"/>
    </source>
</evidence>
<gene>
    <name evidence="1" type="ORF">TM448A01166_0013</name>
    <name evidence="2" type="ORF">TM448B00801_0021</name>
</gene>
<name>A0A6H1ZN41_9ZZZZ</name>